<dbReference type="SUPFAM" id="SSF46785">
    <property type="entry name" value="Winged helix' DNA-binding domain"/>
    <property type="match status" value="1"/>
</dbReference>
<dbReference type="Gene3D" id="1.10.10.10">
    <property type="entry name" value="Winged helix-like DNA-binding domain superfamily/Winged helix DNA-binding domain"/>
    <property type="match status" value="1"/>
</dbReference>
<dbReference type="InterPro" id="IPR000835">
    <property type="entry name" value="HTH_MarR-typ"/>
</dbReference>
<accession>T0Z961</accession>
<comment type="caution">
    <text evidence="2">The sequence shown here is derived from an EMBL/GenBank/DDBJ whole genome shotgun (WGS) entry which is preliminary data.</text>
</comment>
<gene>
    <name evidence="2" type="ORF">B1B_19607</name>
</gene>
<reference evidence="2" key="2">
    <citation type="journal article" date="2014" name="ISME J.">
        <title>Microbial stratification in low pH oxic and suboxic macroscopic growths along an acid mine drainage.</title>
        <authorList>
            <person name="Mendez-Garcia C."/>
            <person name="Mesa V."/>
            <person name="Sprenger R.R."/>
            <person name="Richter M."/>
            <person name="Diez M.S."/>
            <person name="Solano J."/>
            <person name="Bargiela R."/>
            <person name="Golyshina O.V."/>
            <person name="Manteca A."/>
            <person name="Ramos J.L."/>
            <person name="Gallego J.R."/>
            <person name="Llorente I."/>
            <person name="Martins Dos Santos V.A."/>
            <person name="Jensen O.N."/>
            <person name="Pelaez A.I."/>
            <person name="Sanchez J."/>
            <person name="Ferrer M."/>
        </authorList>
    </citation>
    <scope>NUCLEOTIDE SEQUENCE</scope>
</reference>
<name>T0Z961_9ZZZZ</name>
<dbReference type="InterPro" id="IPR039422">
    <property type="entry name" value="MarR/SlyA-like"/>
</dbReference>
<feature type="non-terminal residue" evidence="2">
    <location>
        <position position="151"/>
    </location>
</feature>
<sequence>MADPETSITVWRSFVETWKTWKKAVDTNFDVMGIGTTTYSLLRNIYDSGPVPMTELAGLIMVTPGWLTGLVDSLEQKELVERVRNVDDRRIIDIKITGSGRTLFEKAREIHMDFIKECLEHLDNEAALLLIESLEKLKSSVLSAKKTPKIP</sequence>
<dbReference type="GO" id="GO:0003700">
    <property type="term" value="F:DNA-binding transcription factor activity"/>
    <property type="evidence" value="ECO:0007669"/>
    <property type="project" value="InterPro"/>
</dbReference>
<organism evidence="2">
    <name type="scientific">mine drainage metagenome</name>
    <dbReference type="NCBI Taxonomy" id="410659"/>
    <lineage>
        <taxon>unclassified sequences</taxon>
        <taxon>metagenomes</taxon>
        <taxon>ecological metagenomes</taxon>
    </lineage>
</organism>
<dbReference type="GO" id="GO:0006950">
    <property type="term" value="P:response to stress"/>
    <property type="evidence" value="ECO:0007669"/>
    <property type="project" value="TreeGrafter"/>
</dbReference>
<dbReference type="InterPro" id="IPR036388">
    <property type="entry name" value="WH-like_DNA-bd_sf"/>
</dbReference>
<dbReference type="PRINTS" id="PR00598">
    <property type="entry name" value="HTHMARR"/>
</dbReference>
<dbReference type="Pfam" id="PF01047">
    <property type="entry name" value="MarR"/>
    <property type="match status" value="1"/>
</dbReference>
<proteinExistence type="predicted"/>
<feature type="domain" description="HTH marR-type" evidence="1">
    <location>
        <begin position="1"/>
        <end position="139"/>
    </location>
</feature>
<dbReference type="PROSITE" id="PS50995">
    <property type="entry name" value="HTH_MARR_2"/>
    <property type="match status" value="1"/>
</dbReference>
<dbReference type="PANTHER" id="PTHR33164:SF43">
    <property type="entry name" value="HTH-TYPE TRANSCRIPTIONAL REPRESSOR YETL"/>
    <property type="match status" value="1"/>
</dbReference>
<evidence type="ECO:0000313" key="2">
    <source>
        <dbReference type="EMBL" id="EQD26335.1"/>
    </source>
</evidence>
<protein>
    <submittedName>
        <fullName evidence="2">Bacterial regulatory protein, MarR</fullName>
    </submittedName>
</protein>
<dbReference type="EMBL" id="AUZY01013176">
    <property type="protein sequence ID" value="EQD26335.1"/>
    <property type="molecule type" value="Genomic_DNA"/>
</dbReference>
<dbReference type="AlphaFoldDB" id="T0Z961"/>
<evidence type="ECO:0000259" key="1">
    <source>
        <dbReference type="PROSITE" id="PS50995"/>
    </source>
</evidence>
<dbReference type="InterPro" id="IPR036390">
    <property type="entry name" value="WH_DNA-bd_sf"/>
</dbReference>
<dbReference type="PANTHER" id="PTHR33164">
    <property type="entry name" value="TRANSCRIPTIONAL REGULATOR, MARR FAMILY"/>
    <property type="match status" value="1"/>
</dbReference>
<reference evidence="2" key="1">
    <citation type="submission" date="2013-08" db="EMBL/GenBank/DDBJ databases">
        <authorList>
            <person name="Mendez C."/>
            <person name="Richter M."/>
            <person name="Ferrer M."/>
            <person name="Sanchez J."/>
        </authorList>
    </citation>
    <scope>NUCLEOTIDE SEQUENCE</scope>
</reference>
<dbReference type="SMART" id="SM00347">
    <property type="entry name" value="HTH_MARR"/>
    <property type="match status" value="1"/>
</dbReference>